<dbReference type="PANTHER" id="PTHR12219:SF8">
    <property type="entry name" value="NADH DEHYDROGENASE [UBIQUINONE] IRON-SULFUR PROTEIN 4, MITOCHONDRIAL"/>
    <property type="match status" value="1"/>
</dbReference>
<keyword evidence="10 12" id="KW-0496">Mitochondrion</keyword>
<evidence type="ECO:0000256" key="12">
    <source>
        <dbReference type="RuleBase" id="RU367010"/>
    </source>
</evidence>
<comment type="function">
    <text evidence="1 12">Accessory subunit of the mitochondrial membrane respiratory chain NADH dehydrogenase (Complex I), that is believed not to be involved in catalysis. Complex I functions in the transfer of electrons from NADH to the respiratory chain. The immediate electron acceptor for the enzyme is believed to be ubiquinone.</text>
</comment>
<dbReference type="PANTHER" id="PTHR12219">
    <property type="entry name" value="NADH-UBIQUINONE OXIDOREDUCTASE"/>
    <property type="match status" value="1"/>
</dbReference>
<comment type="subcellular location">
    <subcellularLocation>
        <location evidence="12">Mitochondrion inner membrane</location>
        <topology evidence="12">Peripheral membrane protein</topology>
        <orientation evidence="12">Matrix side</orientation>
    </subcellularLocation>
</comment>
<sequence>MNDEAADIGGRPPEHTEERTVIIYRAARESTQAAWNNTKTWHIEVDNRQRWENPLIGWASSGDPLSNISMSLKFASKEDAIDFCKKNRWNYEVEKEHNRVISPKSYEKNPVSQGRTEEAAKYQQLLHRNLIHLAQAADQSLLAQLR</sequence>
<evidence type="ECO:0000256" key="3">
    <source>
        <dbReference type="ARBA" id="ARBA00007945"/>
    </source>
</evidence>
<dbReference type="GO" id="GO:0005743">
    <property type="term" value="C:mitochondrial inner membrane"/>
    <property type="evidence" value="ECO:0007669"/>
    <property type="project" value="UniProtKB-SubCell"/>
</dbReference>
<dbReference type="Pfam" id="PF05030">
    <property type="entry name" value="SSXT"/>
    <property type="match status" value="1"/>
</dbReference>
<dbReference type="InterPro" id="IPR038532">
    <property type="entry name" value="NDUFS4-like_sf"/>
</dbReference>
<evidence type="ECO:0000256" key="7">
    <source>
        <dbReference type="ARBA" id="ARBA00022792"/>
    </source>
</evidence>
<keyword evidence="15" id="KW-1185">Reference proteome</keyword>
<evidence type="ECO:0000256" key="1">
    <source>
        <dbReference type="ARBA" id="ARBA00003195"/>
    </source>
</evidence>
<evidence type="ECO:0000256" key="2">
    <source>
        <dbReference type="ARBA" id="ARBA00005882"/>
    </source>
</evidence>
<organism evidence="14 15">
    <name type="scientific">Cylicostephanus goldi</name>
    <name type="common">Nematode worm</name>
    <dbReference type="NCBI Taxonomy" id="71465"/>
    <lineage>
        <taxon>Eukaryota</taxon>
        <taxon>Metazoa</taxon>
        <taxon>Ecdysozoa</taxon>
        <taxon>Nematoda</taxon>
        <taxon>Chromadorea</taxon>
        <taxon>Rhabditida</taxon>
        <taxon>Rhabditina</taxon>
        <taxon>Rhabditomorpha</taxon>
        <taxon>Strongyloidea</taxon>
        <taxon>Strongylidae</taxon>
        <taxon>Cylicostephanus</taxon>
    </lineage>
</organism>
<evidence type="ECO:0000256" key="9">
    <source>
        <dbReference type="ARBA" id="ARBA00022982"/>
    </source>
</evidence>
<evidence type="ECO:0000313" key="15">
    <source>
        <dbReference type="Proteomes" id="UP000271889"/>
    </source>
</evidence>
<keyword evidence="5 12" id="KW-0813">Transport</keyword>
<comment type="similarity">
    <text evidence="3">Belongs to the SS18 family.</text>
</comment>
<evidence type="ECO:0000259" key="13">
    <source>
        <dbReference type="Pfam" id="PF05030"/>
    </source>
</evidence>
<dbReference type="GO" id="GO:0022900">
    <property type="term" value="P:electron transport chain"/>
    <property type="evidence" value="ECO:0007669"/>
    <property type="project" value="InterPro"/>
</dbReference>
<reference evidence="14 15" key="1">
    <citation type="submission" date="2018-11" db="EMBL/GenBank/DDBJ databases">
        <authorList>
            <consortium name="Pathogen Informatics"/>
        </authorList>
    </citation>
    <scope>NUCLEOTIDE SEQUENCE [LARGE SCALE GENOMIC DNA]</scope>
</reference>
<dbReference type="FunFam" id="3.30.160.190:FF:000001">
    <property type="entry name" value="NADH-ubiquinone oxidoreductase 21 kDa subunit mitochondrial"/>
    <property type="match status" value="1"/>
</dbReference>
<evidence type="ECO:0000256" key="5">
    <source>
        <dbReference type="ARBA" id="ARBA00022448"/>
    </source>
</evidence>
<dbReference type="OrthoDB" id="3089at2759"/>
<dbReference type="InterPro" id="IPR006885">
    <property type="entry name" value="NADH_UbQ_FeS_4_mit-like"/>
</dbReference>
<evidence type="ECO:0000256" key="4">
    <source>
        <dbReference type="ARBA" id="ARBA00015796"/>
    </source>
</evidence>
<proteinExistence type="inferred from homology"/>
<keyword evidence="9 12" id="KW-0249">Electron transport</keyword>
<feature type="domain" description="SS18 N-terminal" evidence="13">
    <location>
        <begin position="112"/>
        <end position="141"/>
    </location>
</feature>
<gene>
    <name evidence="14" type="ORF">CGOC_LOCUS4920</name>
</gene>
<dbReference type="AlphaFoldDB" id="A0A3P6T2S6"/>
<accession>A0A3P6T2S6</accession>
<dbReference type="Pfam" id="PF04800">
    <property type="entry name" value="NDUS4"/>
    <property type="match status" value="1"/>
</dbReference>
<keyword evidence="11 12" id="KW-0472">Membrane</keyword>
<keyword evidence="6 12" id="KW-0679">Respiratory chain</keyword>
<evidence type="ECO:0000256" key="6">
    <source>
        <dbReference type="ARBA" id="ARBA00022660"/>
    </source>
</evidence>
<evidence type="ECO:0000313" key="14">
    <source>
        <dbReference type="EMBL" id="VDK60168.1"/>
    </source>
</evidence>
<evidence type="ECO:0000256" key="8">
    <source>
        <dbReference type="ARBA" id="ARBA00022946"/>
    </source>
</evidence>
<comment type="similarity">
    <text evidence="2 12">Belongs to the complex I NDUFS4 subunit family.</text>
</comment>
<evidence type="ECO:0000256" key="10">
    <source>
        <dbReference type="ARBA" id="ARBA00023128"/>
    </source>
</evidence>
<name>A0A3P6T2S6_CYLGO</name>
<dbReference type="InterPro" id="IPR007726">
    <property type="entry name" value="SS18_N"/>
</dbReference>
<dbReference type="Gene3D" id="3.30.160.190">
    <property type="entry name" value="atu1810 like domain"/>
    <property type="match status" value="1"/>
</dbReference>
<keyword evidence="8 12" id="KW-0809">Transit peptide</keyword>
<dbReference type="Proteomes" id="UP000271889">
    <property type="component" value="Unassembled WGS sequence"/>
</dbReference>
<evidence type="ECO:0000256" key="11">
    <source>
        <dbReference type="ARBA" id="ARBA00023136"/>
    </source>
</evidence>
<protein>
    <recommendedName>
        <fullName evidence="4 12">NADH dehydrogenase [ubiquinone] iron-sulfur protein 4, mitochondrial</fullName>
    </recommendedName>
</protein>
<keyword evidence="7 12" id="KW-0999">Mitochondrion inner membrane</keyword>
<dbReference type="EMBL" id="UYRV01014252">
    <property type="protein sequence ID" value="VDK60168.1"/>
    <property type="molecule type" value="Genomic_DNA"/>
</dbReference>
<feature type="non-terminal residue" evidence="14">
    <location>
        <position position="146"/>
    </location>
</feature>